<accession>A0ABW8H651</accession>
<gene>
    <name evidence="2" type="ORF">ACIQFM_08225</name>
</gene>
<proteinExistence type="predicted"/>
<dbReference type="EMBL" id="JBIVPC010000004">
    <property type="protein sequence ID" value="MFJ6036233.1"/>
    <property type="molecule type" value="Genomic_DNA"/>
</dbReference>
<reference evidence="2 3" key="1">
    <citation type="submission" date="2024-10" db="EMBL/GenBank/DDBJ databases">
        <title>The Natural Products Discovery Center: Release of the First 8490 Sequenced Strains for Exploring Actinobacteria Biosynthetic Diversity.</title>
        <authorList>
            <person name="Kalkreuter E."/>
            <person name="Kautsar S.A."/>
            <person name="Yang D."/>
            <person name="Bader C.D."/>
            <person name="Teijaro C.N."/>
            <person name="Fluegel L."/>
            <person name="Davis C.M."/>
            <person name="Simpson J.R."/>
            <person name="Lauterbach L."/>
            <person name="Steele A.D."/>
            <person name="Gui C."/>
            <person name="Meng S."/>
            <person name="Li G."/>
            <person name="Viehrig K."/>
            <person name="Ye F."/>
            <person name="Su P."/>
            <person name="Kiefer A.F."/>
            <person name="Nichols A."/>
            <person name="Cepeda A.J."/>
            <person name="Yan W."/>
            <person name="Fan B."/>
            <person name="Jiang Y."/>
            <person name="Adhikari A."/>
            <person name="Zheng C.-J."/>
            <person name="Schuster L."/>
            <person name="Cowan T.M."/>
            <person name="Smanski M.J."/>
            <person name="Chevrette M.G."/>
            <person name="De Carvalho L.P.S."/>
            <person name="Shen B."/>
        </authorList>
    </citation>
    <scope>NUCLEOTIDE SEQUENCE [LARGE SCALE GENOMIC DNA]</scope>
    <source>
        <strain evidence="2 3">NPDC093086</strain>
    </source>
</reference>
<evidence type="ECO:0000313" key="2">
    <source>
        <dbReference type="EMBL" id="MFJ6036233.1"/>
    </source>
</evidence>
<name>A0ABW8H651_9ACTN</name>
<evidence type="ECO:0000256" key="1">
    <source>
        <dbReference type="SAM" id="MobiDB-lite"/>
    </source>
</evidence>
<keyword evidence="3" id="KW-1185">Reference proteome</keyword>
<protein>
    <submittedName>
        <fullName evidence="2">Uncharacterized protein</fullName>
    </submittedName>
</protein>
<dbReference type="RefSeq" id="WP_350891142.1">
    <property type="nucleotide sequence ID" value="NZ_JBEOTR010000014.1"/>
</dbReference>
<sequence>MGPSNRQYGVLREAVDAARAAGRGQGACAAVQLTGAQAWRTGAEGRRDGASSHNPRQS</sequence>
<dbReference type="Proteomes" id="UP001617907">
    <property type="component" value="Unassembled WGS sequence"/>
</dbReference>
<evidence type="ECO:0000313" key="3">
    <source>
        <dbReference type="Proteomes" id="UP001617907"/>
    </source>
</evidence>
<feature type="region of interest" description="Disordered" evidence="1">
    <location>
        <begin position="39"/>
        <end position="58"/>
    </location>
</feature>
<organism evidence="2 3">
    <name type="scientific">Streptomyces ardesiacus</name>
    <dbReference type="NCBI Taxonomy" id="285564"/>
    <lineage>
        <taxon>Bacteria</taxon>
        <taxon>Bacillati</taxon>
        <taxon>Actinomycetota</taxon>
        <taxon>Actinomycetes</taxon>
        <taxon>Kitasatosporales</taxon>
        <taxon>Streptomycetaceae</taxon>
        <taxon>Streptomyces</taxon>
    </lineage>
</organism>
<comment type="caution">
    <text evidence="2">The sequence shown here is derived from an EMBL/GenBank/DDBJ whole genome shotgun (WGS) entry which is preliminary data.</text>
</comment>